<dbReference type="AlphaFoldDB" id="A0A1B9GH51"/>
<feature type="region of interest" description="Disordered" evidence="1">
    <location>
        <begin position="1"/>
        <end position="29"/>
    </location>
</feature>
<reference evidence="2" key="3">
    <citation type="submission" date="2014-01" db="EMBL/GenBank/DDBJ databases">
        <title>Evolution of pathogenesis and genome organization in the Tremellales.</title>
        <authorList>
            <person name="Cuomo C."/>
            <person name="Litvintseva A."/>
            <person name="Heitman J."/>
            <person name="Chen Y."/>
            <person name="Sun S."/>
            <person name="Springer D."/>
            <person name="Dromer F."/>
            <person name="Young S."/>
            <person name="Zeng Q."/>
            <person name="Chapman S."/>
            <person name="Gujja S."/>
            <person name="Saif S."/>
            <person name="Birren B."/>
        </authorList>
    </citation>
    <scope>NUCLEOTIDE SEQUENCE</scope>
    <source>
        <strain evidence="2">CBS 10118</strain>
    </source>
</reference>
<dbReference type="Proteomes" id="UP000092730">
    <property type="component" value="Chromosome 1"/>
</dbReference>
<evidence type="ECO:0000313" key="2">
    <source>
        <dbReference type="EMBL" id="OCF30271.1"/>
    </source>
</evidence>
<accession>A0A1B9GH51</accession>
<gene>
    <name evidence="2" type="ORF">I302_01790</name>
    <name evidence="3" type="ORF">I302_103090</name>
</gene>
<reference evidence="2" key="1">
    <citation type="submission" date="2013-07" db="EMBL/GenBank/DDBJ databases">
        <title>The Genome Sequence of Cryptococcus bestiolae CBS10118.</title>
        <authorList>
            <consortium name="The Broad Institute Genome Sequencing Platform"/>
            <person name="Cuomo C."/>
            <person name="Litvintseva A."/>
            <person name="Chen Y."/>
            <person name="Heitman J."/>
            <person name="Sun S."/>
            <person name="Springer D."/>
            <person name="Dromer F."/>
            <person name="Young S.K."/>
            <person name="Zeng Q."/>
            <person name="Gargeya S."/>
            <person name="Fitzgerald M."/>
            <person name="Abouelleil A."/>
            <person name="Alvarado L."/>
            <person name="Berlin A.M."/>
            <person name="Chapman S.B."/>
            <person name="Dewar J."/>
            <person name="Goldberg J."/>
            <person name="Griggs A."/>
            <person name="Gujja S."/>
            <person name="Hansen M."/>
            <person name="Howarth C."/>
            <person name="Imamovic A."/>
            <person name="Larimer J."/>
            <person name="McCowan C."/>
            <person name="Murphy C."/>
            <person name="Pearson M."/>
            <person name="Priest M."/>
            <person name="Roberts A."/>
            <person name="Saif S."/>
            <person name="Shea T."/>
            <person name="Sykes S."/>
            <person name="Wortman J."/>
            <person name="Nusbaum C."/>
            <person name="Birren B."/>
        </authorList>
    </citation>
    <scope>NUCLEOTIDE SEQUENCE [LARGE SCALE GENOMIC DNA]</scope>
    <source>
        <strain evidence="2">CBS 10118</strain>
    </source>
</reference>
<name>A0A1B9GH51_9TREE</name>
<dbReference type="VEuPathDB" id="FungiDB:I302_01790"/>
<evidence type="ECO:0000313" key="3">
    <source>
        <dbReference type="EMBL" id="WVW81099.1"/>
    </source>
</evidence>
<dbReference type="RefSeq" id="XP_019051341.1">
    <property type="nucleotide sequence ID" value="XM_019188463.1"/>
</dbReference>
<dbReference type="KEGG" id="kbi:30206189"/>
<evidence type="ECO:0000313" key="4">
    <source>
        <dbReference type="Proteomes" id="UP000092730"/>
    </source>
</evidence>
<keyword evidence="4" id="KW-1185">Reference proteome</keyword>
<evidence type="ECO:0000256" key="1">
    <source>
        <dbReference type="SAM" id="MobiDB-lite"/>
    </source>
</evidence>
<organism evidence="2">
    <name type="scientific">Kwoniella bestiolae CBS 10118</name>
    <dbReference type="NCBI Taxonomy" id="1296100"/>
    <lineage>
        <taxon>Eukaryota</taxon>
        <taxon>Fungi</taxon>
        <taxon>Dikarya</taxon>
        <taxon>Basidiomycota</taxon>
        <taxon>Agaricomycotina</taxon>
        <taxon>Tremellomycetes</taxon>
        <taxon>Tremellales</taxon>
        <taxon>Cryptococcaceae</taxon>
        <taxon>Kwoniella</taxon>
    </lineage>
</organism>
<proteinExistence type="predicted"/>
<dbReference type="GeneID" id="30206189"/>
<reference evidence="3" key="4">
    <citation type="submission" date="2024-02" db="EMBL/GenBank/DDBJ databases">
        <title>Comparative genomics of Cryptococcus and Kwoniella reveals pathogenesis evolution and contrasting modes of karyotype evolution via chromosome fusion or intercentromeric recombination.</title>
        <authorList>
            <person name="Coelho M.A."/>
            <person name="David-Palma M."/>
            <person name="Shea T."/>
            <person name="Bowers K."/>
            <person name="McGinley-Smith S."/>
            <person name="Mohammad A.W."/>
            <person name="Gnirke A."/>
            <person name="Yurkov A.M."/>
            <person name="Nowrousian M."/>
            <person name="Sun S."/>
            <person name="Cuomo C.A."/>
            <person name="Heitman J."/>
        </authorList>
    </citation>
    <scope>NUCLEOTIDE SEQUENCE</scope>
    <source>
        <strain evidence="3">CBS 10118</strain>
    </source>
</reference>
<dbReference type="EMBL" id="CP144541">
    <property type="protein sequence ID" value="WVW81099.1"/>
    <property type="molecule type" value="Genomic_DNA"/>
</dbReference>
<sequence length="86" mass="9362">MPILISSLGCSSPSGQGTGPQPEPPGTFEASKTKAEEYLRRKCPEERDELHGGDQSSYIAAEHVMGTFRNDTSSWTRGEYGDKANQ</sequence>
<dbReference type="EMBL" id="KI894018">
    <property type="protein sequence ID" value="OCF30271.1"/>
    <property type="molecule type" value="Genomic_DNA"/>
</dbReference>
<reference evidence="3" key="2">
    <citation type="submission" date="2013-07" db="EMBL/GenBank/DDBJ databases">
        <authorList>
            <consortium name="The Broad Institute Genome Sequencing Platform"/>
            <person name="Cuomo C."/>
            <person name="Litvintseva A."/>
            <person name="Chen Y."/>
            <person name="Heitman J."/>
            <person name="Sun S."/>
            <person name="Springer D."/>
            <person name="Dromer F."/>
            <person name="Young S.K."/>
            <person name="Zeng Q."/>
            <person name="Gargeya S."/>
            <person name="Fitzgerald M."/>
            <person name="Abouelleil A."/>
            <person name="Alvarado L."/>
            <person name="Berlin A.M."/>
            <person name="Chapman S.B."/>
            <person name="Dewar J."/>
            <person name="Goldberg J."/>
            <person name="Griggs A."/>
            <person name="Gujja S."/>
            <person name="Hansen M."/>
            <person name="Howarth C."/>
            <person name="Imamovic A."/>
            <person name="Larimer J."/>
            <person name="McCowan C."/>
            <person name="Murphy C."/>
            <person name="Pearson M."/>
            <person name="Priest M."/>
            <person name="Roberts A."/>
            <person name="Saif S."/>
            <person name="Shea T."/>
            <person name="Sykes S."/>
            <person name="Wortman J."/>
            <person name="Nusbaum C."/>
            <person name="Birren B."/>
        </authorList>
    </citation>
    <scope>NUCLEOTIDE SEQUENCE</scope>
    <source>
        <strain evidence="3">CBS 10118</strain>
    </source>
</reference>
<protein>
    <submittedName>
        <fullName evidence="2">Uncharacterized protein</fullName>
    </submittedName>
</protein>